<sequence>MRNEKALTLIGRALGDFVRVDQGAVLRNDPIQRIRVIQDVRRRIWSRQMFEFSPVVSVTVELQYEKCHALCVACSFFSHGGGSCDRRLAEEVPLLAMPGQGDLNRGLDSAPGSEVSVAVVVEPEVLFKAPTELGFVTVGAGVAVVAIGGWKQCSCSSEKTGGKP</sequence>
<reference evidence="1 2" key="1">
    <citation type="journal article" date="2018" name="Nat. Genet.">
        <title>The Rosa genome provides new insights in the design of modern roses.</title>
        <authorList>
            <person name="Bendahmane M."/>
        </authorList>
    </citation>
    <scope>NUCLEOTIDE SEQUENCE [LARGE SCALE GENOMIC DNA]</scope>
    <source>
        <strain evidence="2">cv. Old Blush</strain>
    </source>
</reference>
<evidence type="ECO:0000313" key="1">
    <source>
        <dbReference type="EMBL" id="PRQ43572.1"/>
    </source>
</evidence>
<protein>
    <submittedName>
        <fullName evidence="1">Uncharacterized protein</fullName>
    </submittedName>
</protein>
<organism evidence="1 2">
    <name type="scientific">Rosa chinensis</name>
    <name type="common">China rose</name>
    <dbReference type="NCBI Taxonomy" id="74649"/>
    <lineage>
        <taxon>Eukaryota</taxon>
        <taxon>Viridiplantae</taxon>
        <taxon>Streptophyta</taxon>
        <taxon>Embryophyta</taxon>
        <taxon>Tracheophyta</taxon>
        <taxon>Spermatophyta</taxon>
        <taxon>Magnoliopsida</taxon>
        <taxon>eudicotyledons</taxon>
        <taxon>Gunneridae</taxon>
        <taxon>Pentapetalae</taxon>
        <taxon>rosids</taxon>
        <taxon>fabids</taxon>
        <taxon>Rosales</taxon>
        <taxon>Rosaceae</taxon>
        <taxon>Rosoideae</taxon>
        <taxon>Rosoideae incertae sedis</taxon>
        <taxon>Rosa</taxon>
    </lineage>
</organism>
<dbReference type="Proteomes" id="UP000238479">
    <property type="component" value="Chromosome 3"/>
</dbReference>
<evidence type="ECO:0000313" key="2">
    <source>
        <dbReference type="Proteomes" id="UP000238479"/>
    </source>
</evidence>
<comment type="caution">
    <text evidence="1">The sequence shown here is derived from an EMBL/GenBank/DDBJ whole genome shotgun (WGS) entry which is preliminary data.</text>
</comment>
<dbReference type="EMBL" id="PDCK01000041">
    <property type="protein sequence ID" value="PRQ43572.1"/>
    <property type="molecule type" value="Genomic_DNA"/>
</dbReference>
<proteinExistence type="predicted"/>
<dbReference type="AlphaFoldDB" id="A0A2P6RAV8"/>
<name>A0A2P6RAV8_ROSCH</name>
<keyword evidence="2" id="KW-1185">Reference proteome</keyword>
<accession>A0A2P6RAV8</accession>
<dbReference type="Gramene" id="PRQ43572">
    <property type="protein sequence ID" value="PRQ43572"/>
    <property type="gene ID" value="RchiOBHm_Chr3g0469891"/>
</dbReference>
<gene>
    <name evidence="1" type="ORF">RchiOBHm_Chr3g0469891</name>
</gene>